<evidence type="ECO:0000259" key="2">
    <source>
        <dbReference type="PROSITE" id="PS50234"/>
    </source>
</evidence>
<dbReference type="AlphaFoldDB" id="A0A3B0UY77"/>
<dbReference type="InterPro" id="IPR036465">
    <property type="entry name" value="vWFA_dom_sf"/>
</dbReference>
<dbReference type="PROSITE" id="PS50234">
    <property type="entry name" value="VWFA"/>
    <property type="match status" value="1"/>
</dbReference>
<dbReference type="SMART" id="SM00327">
    <property type="entry name" value="VWA"/>
    <property type="match status" value="1"/>
</dbReference>
<dbReference type="InterPro" id="IPR051266">
    <property type="entry name" value="CLCR"/>
</dbReference>
<evidence type="ECO:0000313" key="3">
    <source>
        <dbReference type="EMBL" id="VAW33690.1"/>
    </source>
</evidence>
<dbReference type="InterPro" id="IPR022156">
    <property type="entry name" value="Uncharacterised_YfbK_N"/>
</dbReference>
<dbReference type="Pfam" id="PF00092">
    <property type="entry name" value="VWA"/>
    <property type="match status" value="1"/>
</dbReference>
<feature type="domain" description="VWFA" evidence="2">
    <location>
        <begin position="245"/>
        <end position="423"/>
    </location>
</feature>
<dbReference type="EMBL" id="UOEU01000471">
    <property type="protein sequence ID" value="VAW33690.1"/>
    <property type="molecule type" value="Genomic_DNA"/>
</dbReference>
<reference evidence="3" key="1">
    <citation type="submission" date="2018-06" db="EMBL/GenBank/DDBJ databases">
        <authorList>
            <person name="Zhirakovskaya E."/>
        </authorList>
    </citation>
    <scope>NUCLEOTIDE SEQUENCE</scope>
</reference>
<dbReference type="SUPFAM" id="SSF53300">
    <property type="entry name" value="vWA-like"/>
    <property type="match status" value="1"/>
</dbReference>
<name>A0A3B0UY77_9ZZZZ</name>
<protein>
    <submittedName>
        <fullName evidence="3">von Willebrand factor, vWF type A domain protein STM2315</fullName>
    </submittedName>
</protein>
<dbReference type="InterPro" id="IPR021908">
    <property type="entry name" value="YfbK_C"/>
</dbReference>
<feature type="compositionally biased region" description="Polar residues" evidence="1">
    <location>
        <begin position="27"/>
        <end position="38"/>
    </location>
</feature>
<sequence length="583" mass="63008">MKNKPNLSTLLFLLIAVLLLAACSSSEKVTNDSTTSNPIAVEESSSNEESDDSPSQSITSNPQTVEVTRVVTETVIEEGGTIVVEAEEALDSEEYAEPSVVEEVQGAPAPLATAPAVSNESIAPAPTATRPSASVPPAVFFEEYGVNPYILTSVDNLSTFSLDVDTGSYSIARRYLQDGLMPPPAAIRVEEFVNSFDQGYEIPPNTDFAIYADGAPSPFHTDGTYFLRIGVQGYESSEEIRPSAALTFVIDVSGSMAQDNRLGLVKQSLEILVNRMRADDTIAIVVYGSDARVVLHPTNGSDRNTILNAIYSLETEGSTNLEAGLLLGYEMANRAYKGSGINRVILASDGVANVGSTSADGIAAQIRVYADAGIQLTTIGFGLGNYNDVMMEQLANQGDGNYGYIDTLKEAEDLFVDNIMSTLQVIGLDAKIQVEFDRNVVQQYRLIGYENRAIADEDFRNDTIDAAEFGAGHTAAAIYAVQLVPGAQGRIATVNLRWQDPDSRVVKEINGVFTTDSLVSSFDTAPLHYQLAITVSQYAELLRDSYWADSVSMNDLRIRAERLASQMNDEEVWELANLISISQ</sequence>
<evidence type="ECO:0000256" key="1">
    <source>
        <dbReference type="SAM" id="MobiDB-lite"/>
    </source>
</evidence>
<organism evidence="3">
    <name type="scientific">hydrothermal vent metagenome</name>
    <dbReference type="NCBI Taxonomy" id="652676"/>
    <lineage>
        <taxon>unclassified sequences</taxon>
        <taxon>metagenomes</taxon>
        <taxon>ecological metagenomes</taxon>
    </lineage>
</organism>
<dbReference type="PANTHER" id="PTHR10579">
    <property type="entry name" value="CALCIUM-ACTIVATED CHLORIDE CHANNEL REGULATOR"/>
    <property type="match status" value="1"/>
</dbReference>
<dbReference type="PANTHER" id="PTHR10579:SF43">
    <property type="entry name" value="ZINC FINGER (C3HC4-TYPE RING FINGER) FAMILY PROTEIN"/>
    <property type="match status" value="1"/>
</dbReference>
<proteinExistence type="predicted"/>
<dbReference type="Pfam" id="PF12450">
    <property type="entry name" value="vWF_A"/>
    <property type="match status" value="1"/>
</dbReference>
<dbReference type="InterPro" id="IPR002035">
    <property type="entry name" value="VWF_A"/>
</dbReference>
<dbReference type="Pfam" id="PF12034">
    <property type="entry name" value="YfbK_C"/>
    <property type="match status" value="1"/>
</dbReference>
<dbReference type="PROSITE" id="PS51257">
    <property type="entry name" value="PROKAR_LIPOPROTEIN"/>
    <property type="match status" value="1"/>
</dbReference>
<gene>
    <name evidence="3" type="ORF">MNBD_CHLOROFLEXI01-4982</name>
</gene>
<accession>A0A3B0UY77</accession>
<feature type="region of interest" description="Disordered" evidence="1">
    <location>
        <begin position="27"/>
        <end position="63"/>
    </location>
</feature>
<dbReference type="Gene3D" id="3.40.50.410">
    <property type="entry name" value="von Willebrand factor, type A domain"/>
    <property type="match status" value="1"/>
</dbReference>